<accession>A0A0L7R3P6</accession>
<reference evidence="1 2" key="1">
    <citation type="submission" date="2015-07" db="EMBL/GenBank/DDBJ databases">
        <title>The genome of Habropoda laboriosa.</title>
        <authorList>
            <person name="Pan H."/>
            <person name="Kapheim K."/>
        </authorList>
    </citation>
    <scope>NUCLEOTIDE SEQUENCE [LARGE SCALE GENOMIC DNA]</scope>
    <source>
        <strain evidence="1">0110345459</strain>
    </source>
</reference>
<sequence>NVISQHDGCLNHSSRAAREFLNDKFPIRLDVRSPDLTPLDFFLWGKLKDDVYREQPTTPENMREEIIRSCASISSETVERVLENFAELLNACYRSSSPL</sequence>
<dbReference type="GO" id="GO:0003676">
    <property type="term" value="F:nucleic acid binding"/>
    <property type="evidence" value="ECO:0007669"/>
    <property type="project" value="InterPro"/>
</dbReference>
<evidence type="ECO:0000313" key="2">
    <source>
        <dbReference type="Proteomes" id="UP000053825"/>
    </source>
</evidence>
<gene>
    <name evidence="1" type="ORF">WH47_10042</name>
</gene>
<name>A0A0L7R3P6_9HYME</name>
<evidence type="ECO:0000313" key="1">
    <source>
        <dbReference type="EMBL" id="KOC65463.1"/>
    </source>
</evidence>
<protein>
    <recommendedName>
        <fullName evidence="3">Histone-lysine N-methyltransferase SETMAR</fullName>
    </recommendedName>
</protein>
<dbReference type="AlphaFoldDB" id="A0A0L7R3P6"/>
<dbReference type="Gene3D" id="3.30.420.10">
    <property type="entry name" value="Ribonuclease H-like superfamily/Ribonuclease H"/>
    <property type="match status" value="1"/>
</dbReference>
<dbReference type="PANTHER" id="PTHR47326">
    <property type="entry name" value="TRANSPOSABLE ELEMENT TC3 TRANSPOSASE-LIKE PROTEIN"/>
    <property type="match status" value="1"/>
</dbReference>
<keyword evidence="2" id="KW-1185">Reference proteome</keyword>
<dbReference type="STRING" id="597456.A0A0L7R3P6"/>
<feature type="non-terminal residue" evidence="1">
    <location>
        <position position="1"/>
    </location>
</feature>
<proteinExistence type="predicted"/>
<dbReference type="InterPro" id="IPR036397">
    <property type="entry name" value="RNaseH_sf"/>
</dbReference>
<organism evidence="1 2">
    <name type="scientific">Habropoda laboriosa</name>
    <dbReference type="NCBI Taxonomy" id="597456"/>
    <lineage>
        <taxon>Eukaryota</taxon>
        <taxon>Metazoa</taxon>
        <taxon>Ecdysozoa</taxon>
        <taxon>Arthropoda</taxon>
        <taxon>Hexapoda</taxon>
        <taxon>Insecta</taxon>
        <taxon>Pterygota</taxon>
        <taxon>Neoptera</taxon>
        <taxon>Endopterygota</taxon>
        <taxon>Hymenoptera</taxon>
        <taxon>Apocrita</taxon>
        <taxon>Aculeata</taxon>
        <taxon>Apoidea</taxon>
        <taxon>Anthophila</taxon>
        <taxon>Apidae</taxon>
        <taxon>Habropoda</taxon>
    </lineage>
</organism>
<dbReference type="PANTHER" id="PTHR47326:SF1">
    <property type="entry name" value="HTH PSQ-TYPE DOMAIN-CONTAINING PROTEIN"/>
    <property type="match status" value="1"/>
</dbReference>
<evidence type="ECO:0008006" key="3">
    <source>
        <dbReference type="Google" id="ProtNLM"/>
    </source>
</evidence>
<dbReference type="EMBL" id="KQ414663">
    <property type="protein sequence ID" value="KOC65463.1"/>
    <property type="molecule type" value="Genomic_DNA"/>
</dbReference>
<dbReference type="Proteomes" id="UP000053825">
    <property type="component" value="Unassembled WGS sequence"/>
</dbReference>